<evidence type="ECO:0000313" key="1">
    <source>
        <dbReference type="EMBL" id="CZE47626.1"/>
    </source>
</evidence>
<dbReference type="Gene3D" id="1.20.1260.10">
    <property type="match status" value="1"/>
</dbReference>
<keyword evidence="1" id="KW-0032">Aminotransferase</keyword>
<gene>
    <name evidence="1" type="ORF">ERS672216_00989</name>
</gene>
<keyword evidence="2" id="KW-1185">Reference proteome</keyword>
<name>A0A128ERB9_9BACT</name>
<proteinExistence type="predicted"/>
<sequence length="201" mass="22923">MNDNEFLQAAIKDEQIAFATYANIVQKFGDIKPFSAIMQTQLKFIQELSYMIKKQGEEPQEADLSDIEEAKSIEEAYEIALVIERKTIRFYEKMISNVQNEEIKDLFYRLQASSYNDNLPAFRKKLEKKDEIKSENQELNLGKNGEEFGQILQKLINKDIKPNDFLSFLNSSNLSLLGGVLVGGVAASVISQIIDDKNKDL</sequence>
<dbReference type="SUPFAM" id="SSF47240">
    <property type="entry name" value="Ferritin-like"/>
    <property type="match status" value="1"/>
</dbReference>
<evidence type="ECO:0000313" key="2">
    <source>
        <dbReference type="Proteomes" id="UP000069632"/>
    </source>
</evidence>
<dbReference type="AlphaFoldDB" id="A0A128ERB9"/>
<organism evidence="1 2">
    <name type="scientific">Campylobacter geochelonis</name>
    <dbReference type="NCBI Taxonomy" id="1780362"/>
    <lineage>
        <taxon>Bacteria</taxon>
        <taxon>Pseudomonadati</taxon>
        <taxon>Campylobacterota</taxon>
        <taxon>Epsilonproteobacteria</taxon>
        <taxon>Campylobacterales</taxon>
        <taxon>Campylobacteraceae</taxon>
        <taxon>Campylobacter</taxon>
    </lineage>
</organism>
<dbReference type="EC" id="2.6.1.-" evidence="1"/>
<dbReference type="InterPro" id="IPR009078">
    <property type="entry name" value="Ferritin-like_SF"/>
</dbReference>
<reference evidence="1 2" key="1">
    <citation type="submission" date="2016-02" db="EMBL/GenBank/DDBJ databases">
        <authorList>
            <consortium name="Pathogen Informatics"/>
        </authorList>
    </citation>
    <scope>NUCLEOTIDE SEQUENCE [LARGE SCALE GENOMIC DNA]</scope>
    <source>
        <strain evidence="1 2">RC20</strain>
    </source>
</reference>
<dbReference type="GO" id="GO:0008483">
    <property type="term" value="F:transaminase activity"/>
    <property type="evidence" value="ECO:0007669"/>
    <property type="project" value="UniProtKB-KW"/>
</dbReference>
<dbReference type="OrthoDB" id="5362273at2"/>
<keyword evidence="1" id="KW-0808">Transferase</keyword>
<dbReference type="InterPro" id="IPR012347">
    <property type="entry name" value="Ferritin-like"/>
</dbReference>
<dbReference type="RefSeq" id="WP_075494715.1">
    <property type="nucleotide sequence ID" value="NZ_CP053844.1"/>
</dbReference>
<dbReference type="EMBL" id="FIZP01000003">
    <property type="protein sequence ID" value="CZE47626.1"/>
    <property type="molecule type" value="Genomic_DNA"/>
</dbReference>
<protein>
    <submittedName>
        <fullName evidence="1">Aminotransferase</fullName>
        <ecNumber evidence="1">2.6.1.-</ecNumber>
    </submittedName>
</protein>
<accession>A0A128ERB9</accession>
<dbReference type="Proteomes" id="UP000069632">
    <property type="component" value="Unassembled WGS sequence"/>
</dbReference>